<reference evidence="1" key="1">
    <citation type="submission" date="2019-08" db="EMBL/GenBank/DDBJ databases">
        <authorList>
            <person name="Kucharzyk K."/>
            <person name="Murdoch R.W."/>
            <person name="Higgins S."/>
            <person name="Loffler F."/>
        </authorList>
    </citation>
    <scope>NUCLEOTIDE SEQUENCE</scope>
</reference>
<proteinExistence type="predicted"/>
<comment type="caution">
    <text evidence="1">The sequence shown here is derived from an EMBL/GenBank/DDBJ whole genome shotgun (WGS) entry which is preliminary data.</text>
</comment>
<name>A0A644ZBZ4_9ZZZZ</name>
<dbReference type="EMBL" id="VSSQ01008277">
    <property type="protein sequence ID" value="MPM38412.1"/>
    <property type="molecule type" value="Genomic_DNA"/>
</dbReference>
<evidence type="ECO:0000313" key="1">
    <source>
        <dbReference type="EMBL" id="MPM38412.1"/>
    </source>
</evidence>
<sequence length="59" mass="6863">MDIRPADCGFMDLDEHLSDLRHRGFHLLKGEALVRRLLDECAHIGWNHTISSEMQMQIC</sequence>
<accession>A0A644ZBZ4</accession>
<dbReference type="AlphaFoldDB" id="A0A644ZBZ4"/>
<gene>
    <name evidence="1" type="ORF">SDC9_85041</name>
</gene>
<organism evidence="1">
    <name type="scientific">bioreactor metagenome</name>
    <dbReference type="NCBI Taxonomy" id="1076179"/>
    <lineage>
        <taxon>unclassified sequences</taxon>
        <taxon>metagenomes</taxon>
        <taxon>ecological metagenomes</taxon>
    </lineage>
</organism>
<protein>
    <submittedName>
        <fullName evidence="1">Uncharacterized protein</fullName>
    </submittedName>
</protein>